<evidence type="ECO:0000313" key="8">
    <source>
        <dbReference type="Proteomes" id="UP001217089"/>
    </source>
</evidence>
<comment type="subcellular location">
    <subcellularLocation>
        <location evidence="1">Cytoplasm</location>
        <location evidence="1">Cytoskeleton</location>
        <location evidence="1">Microtubule organizing center</location>
        <location evidence="1">Centrosome</location>
    </subcellularLocation>
</comment>
<evidence type="ECO:0000256" key="5">
    <source>
        <dbReference type="ARBA" id="ARBA00023212"/>
    </source>
</evidence>
<evidence type="ECO:0000256" key="2">
    <source>
        <dbReference type="ARBA" id="ARBA00009316"/>
    </source>
</evidence>
<comment type="similarity">
    <text evidence="2">Belongs to the ODF2 family.</text>
</comment>
<evidence type="ECO:0000256" key="3">
    <source>
        <dbReference type="ARBA" id="ARBA00022490"/>
    </source>
</evidence>
<dbReference type="EMBL" id="JARBDR010000919">
    <property type="protein sequence ID" value="KAJ8300950.1"/>
    <property type="molecule type" value="Genomic_DNA"/>
</dbReference>
<evidence type="ECO:0000256" key="4">
    <source>
        <dbReference type="ARBA" id="ARBA00023054"/>
    </source>
</evidence>
<protein>
    <submittedName>
        <fullName evidence="7">Uncharacterized protein</fullName>
    </submittedName>
</protein>
<dbReference type="InterPro" id="IPR026099">
    <property type="entry name" value="Odf2-rel"/>
</dbReference>
<dbReference type="PANTHER" id="PTHR23162">
    <property type="entry name" value="OUTER DENSE FIBER OF SPERM TAILS 2"/>
    <property type="match status" value="1"/>
</dbReference>
<feature type="coiled-coil region" evidence="6">
    <location>
        <begin position="70"/>
        <end position="171"/>
    </location>
</feature>
<proteinExistence type="inferred from homology"/>
<organism evidence="7 8">
    <name type="scientific">Tegillarca granosa</name>
    <name type="common">Malaysian cockle</name>
    <name type="synonym">Anadara granosa</name>
    <dbReference type="NCBI Taxonomy" id="220873"/>
    <lineage>
        <taxon>Eukaryota</taxon>
        <taxon>Metazoa</taxon>
        <taxon>Spiralia</taxon>
        <taxon>Lophotrochozoa</taxon>
        <taxon>Mollusca</taxon>
        <taxon>Bivalvia</taxon>
        <taxon>Autobranchia</taxon>
        <taxon>Pteriomorphia</taxon>
        <taxon>Arcoida</taxon>
        <taxon>Arcoidea</taxon>
        <taxon>Arcidae</taxon>
        <taxon>Tegillarca</taxon>
    </lineage>
</organism>
<reference evidence="7 8" key="1">
    <citation type="submission" date="2022-12" db="EMBL/GenBank/DDBJ databases">
        <title>Chromosome-level genome of Tegillarca granosa.</title>
        <authorList>
            <person name="Kim J."/>
        </authorList>
    </citation>
    <scope>NUCLEOTIDE SEQUENCE [LARGE SCALE GENOMIC DNA]</scope>
    <source>
        <strain evidence="7">Teg-2019</strain>
        <tissue evidence="7">Adductor muscle</tissue>
    </source>
</reference>
<evidence type="ECO:0000256" key="1">
    <source>
        <dbReference type="ARBA" id="ARBA00004300"/>
    </source>
</evidence>
<keyword evidence="8" id="KW-1185">Reference proteome</keyword>
<feature type="coiled-coil region" evidence="6">
    <location>
        <begin position="372"/>
        <end position="399"/>
    </location>
</feature>
<gene>
    <name evidence="7" type="ORF">KUTeg_022469</name>
</gene>
<dbReference type="PANTHER" id="PTHR23162:SF10">
    <property type="entry name" value="FI13205P"/>
    <property type="match status" value="1"/>
</dbReference>
<sequence length="451" mass="52171">MYPSWIKDDMIFLAVPAFKLTRSVKVRLHQRLQELEPLPEMLKSTELKLHDSHERMMMYERKNSENTKIIAELTAKVEHVTDSLEQMRNKFHDAQDENRLLNSKIDSIERKLRDSEDQNKELLTNLAKREETIHQNNLRLEEKARENASITRQLENALSDMRRQAEQSRDKSSQKIYLIFLSLSEVILRYIYNPINTLAVNCSIHHNTLAVIWSLCHNTLAVNCSIHHNTLAVNCSIHHNTLAVNCSIHHNTLAGNCSIHHNTLAVIWSLCHNTLAVNWSLRHNTLAVNWSIHHNTLAVNCSIHHNTLAGNCSIHHNTLALIWSLCHNTLAVNWSLRHNTLAVNWSLRHNTLAVNWSLLHNTLAERTFQTRITDLESQLSQTRAEIARVKREKEENERKFNSRLYDLKDRLEQSHSTNRSMQNYVQFLKNSYANVFGDSAASYPSTPVGLP</sequence>
<evidence type="ECO:0000313" key="7">
    <source>
        <dbReference type="EMBL" id="KAJ8300950.1"/>
    </source>
</evidence>
<keyword evidence="4 6" id="KW-0175">Coiled coil</keyword>
<dbReference type="Proteomes" id="UP001217089">
    <property type="component" value="Unassembled WGS sequence"/>
</dbReference>
<evidence type="ECO:0000256" key="6">
    <source>
        <dbReference type="SAM" id="Coils"/>
    </source>
</evidence>
<name>A0ABQ9E720_TEGGR</name>
<accession>A0ABQ9E720</accession>
<keyword evidence="3" id="KW-0963">Cytoplasm</keyword>
<comment type="caution">
    <text evidence="7">The sequence shown here is derived from an EMBL/GenBank/DDBJ whole genome shotgun (WGS) entry which is preliminary data.</text>
</comment>
<keyword evidence="5" id="KW-0206">Cytoskeleton</keyword>